<dbReference type="PANTHER" id="PTHR35813:SF1">
    <property type="entry name" value="INNER MEMBRANE PROTEIN YBAN"/>
    <property type="match status" value="1"/>
</dbReference>
<feature type="transmembrane region" description="Helical" evidence="1">
    <location>
        <begin position="12"/>
        <end position="28"/>
    </location>
</feature>
<dbReference type="RefSeq" id="WP_125713953.1">
    <property type="nucleotide sequence ID" value="NZ_JBHTOP010000003.1"/>
</dbReference>
<keyword evidence="1" id="KW-0472">Membrane</keyword>
<evidence type="ECO:0000313" key="2">
    <source>
        <dbReference type="EMBL" id="MFD1670880.1"/>
    </source>
</evidence>
<protein>
    <submittedName>
        <fullName evidence="2">YbaN family protein</fullName>
    </submittedName>
</protein>
<proteinExistence type="predicted"/>
<dbReference type="PANTHER" id="PTHR35813">
    <property type="entry name" value="INNER MEMBRANE PROTEIN YBAN"/>
    <property type="match status" value="1"/>
</dbReference>
<dbReference type="PIRSF" id="PIRSF016789">
    <property type="entry name" value="DUF454"/>
    <property type="match status" value="1"/>
</dbReference>
<evidence type="ECO:0000313" key="3">
    <source>
        <dbReference type="Proteomes" id="UP001597267"/>
    </source>
</evidence>
<evidence type="ECO:0000256" key="1">
    <source>
        <dbReference type="SAM" id="Phobius"/>
    </source>
</evidence>
<feature type="transmembrane region" description="Helical" evidence="1">
    <location>
        <begin position="87"/>
        <end position="104"/>
    </location>
</feature>
<reference evidence="3" key="1">
    <citation type="journal article" date="2019" name="Int. J. Syst. Evol. Microbiol.">
        <title>The Global Catalogue of Microorganisms (GCM) 10K type strain sequencing project: providing services to taxonomists for standard genome sequencing and annotation.</title>
        <authorList>
            <consortium name="The Broad Institute Genomics Platform"/>
            <consortium name="The Broad Institute Genome Sequencing Center for Infectious Disease"/>
            <person name="Wu L."/>
            <person name="Ma J."/>
        </authorList>
    </citation>
    <scope>NUCLEOTIDE SEQUENCE [LARGE SCALE GENOMIC DNA]</scope>
    <source>
        <strain evidence="3">CCM 8896</strain>
    </source>
</reference>
<gene>
    <name evidence="2" type="ORF">ACFQ5M_02080</name>
</gene>
<keyword evidence="1" id="KW-0812">Transmembrane</keyword>
<sequence>MFLTHWFIRRKFLKKIIYICGGYIFFALGAIGSFVPLLPTTPFLLLAVFCFSKSSKRFQNWIENTKLYQKHLKDYVEQKGMPLKQKLWIQLLASTMMLISFFLIDSIHARILLIVGILVHNYVFIFRIKTIK</sequence>
<comment type="caution">
    <text evidence="2">The sequence shown here is derived from an EMBL/GenBank/DDBJ whole genome shotgun (WGS) entry which is preliminary data.</text>
</comment>
<keyword evidence="1" id="KW-1133">Transmembrane helix</keyword>
<feature type="transmembrane region" description="Helical" evidence="1">
    <location>
        <begin position="110"/>
        <end position="128"/>
    </location>
</feature>
<dbReference type="Proteomes" id="UP001597267">
    <property type="component" value="Unassembled WGS sequence"/>
</dbReference>
<keyword evidence="3" id="KW-1185">Reference proteome</keyword>
<organism evidence="2 3">
    <name type="scientific">Agrilactobacillus yilanensis</name>
    <dbReference type="NCBI Taxonomy" id="2485997"/>
    <lineage>
        <taxon>Bacteria</taxon>
        <taxon>Bacillati</taxon>
        <taxon>Bacillota</taxon>
        <taxon>Bacilli</taxon>
        <taxon>Lactobacillales</taxon>
        <taxon>Lactobacillaceae</taxon>
        <taxon>Agrilactobacillus</taxon>
    </lineage>
</organism>
<dbReference type="Pfam" id="PF04304">
    <property type="entry name" value="DUF454"/>
    <property type="match status" value="1"/>
</dbReference>
<name>A0ABW4J5Y9_9LACO</name>
<accession>A0ABW4J5Y9</accession>
<dbReference type="EMBL" id="JBHTOP010000003">
    <property type="protein sequence ID" value="MFD1670880.1"/>
    <property type="molecule type" value="Genomic_DNA"/>
</dbReference>
<dbReference type="InterPro" id="IPR007401">
    <property type="entry name" value="DUF454"/>
</dbReference>